<name>A0A1C3RF80_9PROT</name>
<evidence type="ECO:0000313" key="3">
    <source>
        <dbReference type="Proteomes" id="UP000231658"/>
    </source>
</evidence>
<keyword evidence="3" id="KW-1185">Reference proteome</keyword>
<keyword evidence="1" id="KW-0812">Transmembrane</keyword>
<gene>
    <name evidence="2" type="ORF">MTBPR1_140058</name>
</gene>
<evidence type="ECO:0008006" key="4">
    <source>
        <dbReference type="Google" id="ProtNLM"/>
    </source>
</evidence>
<dbReference type="EMBL" id="FLYE01000006">
    <property type="protein sequence ID" value="SCA55940.1"/>
    <property type="molecule type" value="Genomic_DNA"/>
</dbReference>
<dbReference type="AlphaFoldDB" id="A0A1C3RF80"/>
<protein>
    <recommendedName>
        <fullName evidence="4">Lipoprotein</fullName>
    </recommendedName>
</protein>
<dbReference type="STRING" id="1867952.MTBPR1_140058"/>
<evidence type="ECO:0000256" key="1">
    <source>
        <dbReference type="SAM" id="Phobius"/>
    </source>
</evidence>
<feature type="transmembrane region" description="Helical" evidence="1">
    <location>
        <begin position="49"/>
        <end position="68"/>
    </location>
</feature>
<keyword evidence="1" id="KW-1133">Transmembrane helix</keyword>
<reference evidence="2 3" key="1">
    <citation type="submission" date="2016-07" db="EMBL/GenBank/DDBJ databases">
        <authorList>
            <person name="Lefevre C.T."/>
        </authorList>
    </citation>
    <scope>NUCLEOTIDE SEQUENCE [LARGE SCALE GENOMIC DNA]</scope>
    <source>
        <strain evidence="2">PR1</strain>
    </source>
</reference>
<organism evidence="2 3">
    <name type="scientific">Candidatus Terasakiella magnetica</name>
    <dbReference type="NCBI Taxonomy" id="1867952"/>
    <lineage>
        <taxon>Bacteria</taxon>
        <taxon>Pseudomonadati</taxon>
        <taxon>Pseudomonadota</taxon>
        <taxon>Alphaproteobacteria</taxon>
        <taxon>Rhodospirillales</taxon>
        <taxon>Terasakiellaceae</taxon>
        <taxon>Terasakiella</taxon>
    </lineage>
</organism>
<proteinExistence type="predicted"/>
<dbReference type="RefSeq" id="WP_069186634.1">
    <property type="nucleotide sequence ID" value="NZ_FLYE01000006.1"/>
</dbReference>
<keyword evidence="1" id="KW-0472">Membrane</keyword>
<dbReference type="Proteomes" id="UP000231658">
    <property type="component" value="Unassembled WGS sequence"/>
</dbReference>
<dbReference type="PROSITE" id="PS51257">
    <property type="entry name" value="PROKAR_LIPOPROTEIN"/>
    <property type="match status" value="1"/>
</dbReference>
<evidence type="ECO:0000313" key="2">
    <source>
        <dbReference type="EMBL" id="SCA55940.1"/>
    </source>
</evidence>
<sequence length="73" mass="8029">MARKLMMISVLTLMLTGCLTNKERYYSYHQDEFDGSVTVVDEEKEELNIAGFLVTVGATAALVLAAMADTPLK</sequence>
<accession>A0A1C3RF80</accession>